<dbReference type="InterPro" id="IPR002611">
    <property type="entry name" value="IstB_ATP-bd"/>
</dbReference>
<dbReference type="InterPro" id="IPR003593">
    <property type="entry name" value="AAA+_ATPase"/>
</dbReference>
<feature type="domain" description="AAA+ ATPase" evidence="1">
    <location>
        <begin position="95"/>
        <end position="236"/>
    </location>
</feature>
<dbReference type="GO" id="GO:0006260">
    <property type="term" value="P:DNA replication"/>
    <property type="evidence" value="ECO:0007669"/>
    <property type="project" value="TreeGrafter"/>
</dbReference>
<dbReference type="EMBL" id="ACXX02000009">
    <property type="protein sequence ID" value="EGD47090.1"/>
    <property type="molecule type" value="Genomic_DNA"/>
</dbReference>
<keyword evidence="2" id="KW-0067">ATP-binding</keyword>
<dbReference type="CDD" id="cd00009">
    <property type="entry name" value="AAA"/>
    <property type="match status" value="1"/>
</dbReference>
<reference evidence="2" key="1">
    <citation type="submission" date="2009-07" db="EMBL/GenBank/DDBJ databases">
        <authorList>
            <consortium name="US DOE Joint Genome Institute (JGI-PGF)"/>
            <person name="Lucas S."/>
            <person name="Copeland A."/>
            <person name="Lapidus A."/>
            <person name="Glavina del Rio T."/>
            <person name="Tice H."/>
            <person name="Bruce D."/>
            <person name="Goodwin L."/>
            <person name="Pitluck S."/>
            <person name="Larimer F."/>
            <person name="Land M.L."/>
            <person name="Mouttaki H."/>
            <person name="He Z."/>
            <person name="Zhou J."/>
            <person name="Hemme C.L."/>
        </authorList>
    </citation>
    <scope>NUCLEOTIDE SEQUENCE [LARGE SCALE GENOMIC DNA]</scope>
    <source>
        <strain evidence="2">DSM 2782</strain>
    </source>
</reference>
<dbReference type="STRING" id="588581.Cpap_1482"/>
<protein>
    <submittedName>
        <fullName evidence="2">IstB domain protein ATP-binding protein</fullName>
    </submittedName>
</protein>
<dbReference type="Gene3D" id="3.40.50.300">
    <property type="entry name" value="P-loop containing nucleotide triphosphate hydrolases"/>
    <property type="match status" value="1"/>
</dbReference>
<name>F1TEC4_9FIRM</name>
<organism evidence="2 3">
    <name type="scientific">Ruminiclostridium papyrosolvens DSM 2782</name>
    <dbReference type="NCBI Taxonomy" id="588581"/>
    <lineage>
        <taxon>Bacteria</taxon>
        <taxon>Bacillati</taxon>
        <taxon>Bacillota</taxon>
        <taxon>Clostridia</taxon>
        <taxon>Eubacteriales</taxon>
        <taxon>Oscillospiraceae</taxon>
        <taxon>Ruminiclostridium</taxon>
    </lineage>
</organism>
<proteinExistence type="predicted"/>
<dbReference type="RefSeq" id="WP_004620090.1">
    <property type="nucleotide sequence ID" value="NZ_ACXX02000009.1"/>
</dbReference>
<evidence type="ECO:0000259" key="1">
    <source>
        <dbReference type="SMART" id="SM00382"/>
    </source>
</evidence>
<dbReference type="PANTHER" id="PTHR30050:SF10">
    <property type="entry name" value="PHAGE-LIKE ELEMENT PBSX PROTEIN XKDC"/>
    <property type="match status" value="1"/>
</dbReference>
<dbReference type="GO" id="GO:0005524">
    <property type="term" value="F:ATP binding"/>
    <property type="evidence" value="ECO:0007669"/>
    <property type="project" value="UniProtKB-KW"/>
</dbReference>
<keyword evidence="3" id="KW-1185">Reference proteome</keyword>
<evidence type="ECO:0000313" key="2">
    <source>
        <dbReference type="EMBL" id="EGD47090.1"/>
    </source>
</evidence>
<reference evidence="2" key="2">
    <citation type="submission" date="2011-01" db="EMBL/GenBank/DDBJ databases">
        <title>The Non-contiguous Finished genome of Clostridium papyrosolvens.</title>
        <authorList>
            <person name="Lucas S."/>
            <person name="Copeland A."/>
            <person name="Lapidus A."/>
            <person name="Cheng J.-F."/>
            <person name="Goodwin L."/>
            <person name="Pitluck S."/>
            <person name="Misra M."/>
            <person name="Chertkov O."/>
            <person name="Detter J.C."/>
            <person name="Han C."/>
            <person name="Tapia R."/>
            <person name="Land M."/>
            <person name="Hauser L."/>
            <person name="Kyrpides N."/>
            <person name="Ivanova N."/>
            <person name="Pagani I."/>
            <person name="Mouttaki H."/>
            <person name="He Z."/>
            <person name="Zhou J."/>
            <person name="Hemme C.L."/>
            <person name="Woyke T."/>
        </authorList>
    </citation>
    <scope>NUCLEOTIDE SEQUENCE [LARGE SCALE GENOMIC DNA]</scope>
    <source>
        <strain evidence="2">DSM 2782</strain>
    </source>
</reference>
<dbReference type="PANTHER" id="PTHR30050">
    <property type="entry name" value="CHROMOSOMAL REPLICATION INITIATOR PROTEIN DNAA"/>
    <property type="match status" value="1"/>
</dbReference>
<dbReference type="InterPro" id="IPR027417">
    <property type="entry name" value="P-loop_NTPase"/>
</dbReference>
<dbReference type="Pfam" id="PF01695">
    <property type="entry name" value="IstB_IS21"/>
    <property type="match status" value="1"/>
</dbReference>
<accession>F1TEC4</accession>
<dbReference type="AlphaFoldDB" id="F1TEC4"/>
<gene>
    <name evidence="2" type="ORF">Cpap_1482</name>
</gene>
<dbReference type="eggNOG" id="COG1484">
    <property type="taxonomic scope" value="Bacteria"/>
</dbReference>
<dbReference type="NCBIfam" id="NF005378">
    <property type="entry name" value="PRK06921.1"/>
    <property type="match status" value="1"/>
</dbReference>
<comment type="caution">
    <text evidence="2">The sequence shown here is derived from an EMBL/GenBank/DDBJ whole genome shotgun (WGS) entry which is preliminary data.</text>
</comment>
<dbReference type="SUPFAM" id="SSF52540">
    <property type="entry name" value="P-loop containing nucleoside triphosphate hydrolases"/>
    <property type="match status" value="1"/>
</dbReference>
<sequence>MQQTKKSTFDCELCQDTEFIFNAESNSAAPCKCRELKFYKRIMAASGISDSDKSKTVNAYKPKLDSEGKEHIEQKKARTIATEYLHNFQTIKLGRNNSIALLGQPGSGKTHLTIAIANELLKRGIGVLYMPYREVVTQLKQIINDEEEYQSRMDKFKMAPVLLIDDLFKGATKDGKMNESEMRIMFELINHRYLKQLPILVSSEYYSRQLVDFDDATGSRIIEMCKGRIVELKGKELNHRMEGL</sequence>
<evidence type="ECO:0000313" key="3">
    <source>
        <dbReference type="Proteomes" id="UP000003860"/>
    </source>
</evidence>
<dbReference type="SMART" id="SM00382">
    <property type="entry name" value="AAA"/>
    <property type="match status" value="1"/>
</dbReference>
<keyword evidence="2" id="KW-0547">Nucleotide-binding</keyword>
<dbReference type="Proteomes" id="UP000003860">
    <property type="component" value="Unassembled WGS sequence"/>
</dbReference>